<evidence type="ECO:0000313" key="2">
    <source>
        <dbReference type="Proteomes" id="UP000236497"/>
    </source>
</evidence>
<reference evidence="1 2" key="1">
    <citation type="submission" date="2015-06" db="EMBL/GenBank/DDBJ databases">
        <authorList>
            <person name="Wibberg Daniel"/>
        </authorList>
    </citation>
    <scope>NUCLEOTIDE SEQUENCE [LARGE SCALE GENOMIC DNA]</scope>
    <source>
        <strain evidence="1 2">T3/55T</strain>
    </source>
</reference>
<sequence length="87" mass="10388">MPKTIRIKRILSHEEAQKEAKETCPHGMSYFLLSCHQCDKYDYCNLLWEFKESEVKHDGITTTLHSKKNEVIKNHYESEIPKIFNKF</sequence>
<keyword evidence="2" id="KW-1185">Reference proteome</keyword>
<name>A0A0H5SIM8_HERHM</name>
<accession>A0A0H5SIM8</accession>
<protein>
    <submittedName>
        <fullName evidence="1">Uncharacterized protein</fullName>
    </submittedName>
</protein>
<organism evidence="1 2">
    <name type="scientific">Herbinix hemicellulosilytica</name>
    <dbReference type="NCBI Taxonomy" id="1564487"/>
    <lineage>
        <taxon>Bacteria</taxon>
        <taxon>Bacillati</taxon>
        <taxon>Bacillota</taxon>
        <taxon>Clostridia</taxon>
        <taxon>Lachnospirales</taxon>
        <taxon>Lachnospiraceae</taxon>
        <taxon>Herbinix</taxon>
    </lineage>
</organism>
<proteinExistence type="predicted"/>
<dbReference type="EMBL" id="CVTD020000017">
    <property type="protein sequence ID" value="CRZ34950.1"/>
    <property type="molecule type" value="Genomic_DNA"/>
</dbReference>
<dbReference type="PROSITE" id="PS51257">
    <property type="entry name" value="PROKAR_LIPOPROTEIN"/>
    <property type="match status" value="1"/>
</dbReference>
<evidence type="ECO:0000313" key="1">
    <source>
        <dbReference type="EMBL" id="CRZ34950.1"/>
    </source>
</evidence>
<gene>
    <name evidence="1" type="ORF">HHT355_1750</name>
</gene>
<dbReference type="Proteomes" id="UP000236497">
    <property type="component" value="Unassembled WGS sequence"/>
</dbReference>
<dbReference type="RefSeq" id="WP_103203048.1">
    <property type="nucleotide sequence ID" value="NZ_CVTD020000017.1"/>
</dbReference>
<dbReference type="AlphaFoldDB" id="A0A0H5SIM8"/>